<dbReference type="Gene3D" id="3.90.550.10">
    <property type="entry name" value="Spore Coat Polysaccharide Biosynthesis Protein SpsA, Chain A"/>
    <property type="match status" value="1"/>
</dbReference>
<dbReference type="GO" id="GO:0008781">
    <property type="term" value="F:N-acylneuraminate cytidylyltransferase activity"/>
    <property type="evidence" value="ECO:0007669"/>
    <property type="project" value="TreeGrafter"/>
</dbReference>
<dbReference type="OrthoDB" id="9805604at2"/>
<sequence>MPQYQDITNKCVAIIAARGGSKRIPGKNIRKFLDVPLIGYSITAALEAGVFDEVMVSTDNAEIAQMAVSLGAKVPFLRSPATSHDQATTYSVVEEVLMCYGERKQLFTYGCCIYPGPFVNAIKIREGYRKLYNSTADALVPIVRFSYPVLRSLTIENGLLTMAWPKYLNERSQDLPVFYHDCGQFYFFRTQALLRQKKLFLDSTIPFEIPESEVHDIDNEEDWKIAELKYKLLLTGQSTD</sequence>
<dbReference type="AlphaFoldDB" id="A0A4Q6XTU8"/>
<dbReference type="InterPro" id="IPR003329">
    <property type="entry name" value="Cytidylyl_trans"/>
</dbReference>
<gene>
    <name evidence="1" type="primary">pseF</name>
    <name evidence="1" type="ORF">EWE74_14120</name>
</gene>
<reference evidence="1 2" key="1">
    <citation type="submission" date="2019-02" db="EMBL/GenBank/DDBJ databases">
        <authorList>
            <person name="Li Y."/>
        </authorList>
    </citation>
    <scope>NUCLEOTIDE SEQUENCE [LARGE SCALE GENOMIC DNA]</scope>
    <source>
        <strain evidence="1 2">30C10-4-7</strain>
    </source>
</reference>
<dbReference type="InterPro" id="IPR050793">
    <property type="entry name" value="CMP-NeuNAc_synthase"/>
</dbReference>
<keyword evidence="1" id="KW-0808">Transferase</keyword>
<dbReference type="NCBIfam" id="TIGR03584">
    <property type="entry name" value="PseF"/>
    <property type="match status" value="1"/>
</dbReference>
<dbReference type="CDD" id="cd02513">
    <property type="entry name" value="CMP-NeuAc_Synthase"/>
    <property type="match status" value="1"/>
</dbReference>
<dbReference type="RefSeq" id="WP_130142157.1">
    <property type="nucleotide sequence ID" value="NZ_SGIT01000002.1"/>
</dbReference>
<dbReference type="PANTHER" id="PTHR21485:SF6">
    <property type="entry name" value="N-ACYLNEURAMINATE CYTIDYLYLTRANSFERASE-RELATED"/>
    <property type="match status" value="1"/>
</dbReference>
<dbReference type="EC" id="2.7.7.81" evidence="1"/>
<comment type="caution">
    <text evidence="1">The sequence shown here is derived from an EMBL/GenBank/DDBJ whole genome shotgun (WGS) entry which is preliminary data.</text>
</comment>
<accession>A0A4Q6XTU8</accession>
<organism evidence="1 2">
    <name type="scientific">Sphingobacterium corticibacterium</name>
    <dbReference type="NCBI Taxonomy" id="2484746"/>
    <lineage>
        <taxon>Bacteria</taxon>
        <taxon>Pseudomonadati</taxon>
        <taxon>Bacteroidota</taxon>
        <taxon>Sphingobacteriia</taxon>
        <taxon>Sphingobacteriales</taxon>
        <taxon>Sphingobacteriaceae</taxon>
        <taxon>Sphingobacterium</taxon>
    </lineage>
</organism>
<dbReference type="EMBL" id="SGIT01000002">
    <property type="protein sequence ID" value="RZF60239.1"/>
    <property type="molecule type" value="Genomic_DNA"/>
</dbReference>
<evidence type="ECO:0000313" key="2">
    <source>
        <dbReference type="Proteomes" id="UP000292855"/>
    </source>
</evidence>
<name>A0A4Q6XTU8_9SPHI</name>
<keyword evidence="2" id="KW-1185">Reference proteome</keyword>
<proteinExistence type="predicted"/>
<dbReference type="InterPro" id="IPR029044">
    <property type="entry name" value="Nucleotide-diphossugar_trans"/>
</dbReference>
<dbReference type="Proteomes" id="UP000292855">
    <property type="component" value="Unassembled WGS sequence"/>
</dbReference>
<protein>
    <submittedName>
        <fullName evidence="1">Pseudaminic acid cytidylyltransferase</fullName>
        <ecNumber evidence="1">2.7.7.81</ecNumber>
    </submittedName>
</protein>
<keyword evidence="1" id="KW-0548">Nucleotidyltransferase</keyword>
<evidence type="ECO:0000313" key="1">
    <source>
        <dbReference type="EMBL" id="RZF60239.1"/>
    </source>
</evidence>
<dbReference type="InterPro" id="IPR020039">
    <property type="entry name" value="PseF"/>
</dbReference>
<dbReference type="SUPFAM" id="SSF53448">
    <property type="entry name" value="Nucleotide-diphospho-sugar transferases"/>
    <property type="match status" value="1"/>
</dbReference>
<dbReference type="Pfam" id="PF02348">
    <property type="entry name" value="CTP_transf_3"/>
    <property type="match status" value="1"/>
</dbReference>
<dbReference type="PANTHER" id="PTHR21485">
    <property type="entry name" value="HAD SUPERFAMILY MEMBERS CMAS AND KDSC"/>
    <property type="match status" value="1"/>
</dbReference>